<protein>
    <recommendedName>
        <fullName evidence="7">Xylanolytic transcriptional activator regulatory domain-containing protein</fullName>
    </recommendedName>
</protein>
<evidence type="ECO:0000256" key="3">
    <source>
        <dbReference type="ARBA" id="ARBA00023015"/>
    </source>
</evidence>
<dbReference type="PANTHER" id="PTHR47660">
    <property type="entry name" value="TRANSCRIPTION FACTOR WITH C2H2 AND ZN(2)-CYS(6) DNA BINDING DOMAIN (EUROFUNG)-RELATED-RELATED"/>
    <property type="match status" value="1"/>
</dbReference>
<proteinExistence type="predicted"/>
<dbReference type="GO" id="GO:0003677">
    <property type="term" value="F:DNA binding"/>
    <property type="evidence" value="ECO:0007669"/>
    <property type="project" value="InterPro"/>
</dbReference>
<dbReference type="AlphaFoldDB" id="A0A4U7L0T6"/>
<organism evidence="8 9">
    <name type="scientific">Sporisorium graminicola</name>
    <dbReference type="NCBI Taxonomy" id="280036"/>
    <lineage>
        <taxon>Eukaryota</taxon>
        <taxon>Fungi</taxon>
        <taxon>Dikarya</taxon>
        <taxon>Basidiomycota</taxon>
        <taxon>Ustilaginomycotina</taxon>
        <taxon>Ustilaginomycetes</taxon>
        <taxon>Ustilaginales</taxon>
        <taxon>Ustilaginaceae</taxon>
        <taxon>Sporisorium</taxon>
    </lineage>
</organism>
<dbReference type="KEGG" id="sgra:EX895_000285"/>
<feature type="compositionally biased region" description="Polar residues" evidence="6">
    <location>
        <begin position="90"/>
        <end position="99"/>
    </location>
</feature>
<gene>
    <name evidence="8" type="ORF">EX895_000285</name>
</gene>
<evidence type="ECO:0000256" key="2">
    <source>
        <dbReference type="ARBA" id="ARBA00022833"/>
    </source>
</evidence>
<evidence type="ECO:0000256" key="6">
    <source>
        <dbReference type="SAM" id="MobiDB-lite"/>
    </source>
</evidence>
<dbReference type="EMBL" id="SRRM01000002">
    <property type="protein sequence ID" value="TKY90287.1"/>
    <property type="molecule type" value="Genomic_DNA"/>
</dbReference>
<sequence>MQDWAKLDLAMLPIDDLVPSDQPSNSAGPPVHEKQDVATVQQRHASIAAPHLRQSPLDVLSSAVEMMEGPQAMVQTQLQHSLQPHEATNARPTVSSAVGSDTPARNVDSAHNDGPAGTETRAIAGRRSRWNSPELADDDTAPNNSAKPDALDAAHEDNEAMPHSQATSLTDLPPPALPQAKSSSGRRAAAREAWPNRWNPAIKLNSLPNFAFVKASEEYLMSEDMAYAEPISNNAMQRMTEHLRNAASNPVEHERFDAAFATLDAATLNVYLQLFFTHCYSYLPAIHQVTFHPDRCDPRLLAALCAVGAFFSQVPGSRNAAVYLASIVQMSVSRATLSNNALARVTSTFQAVMLIYMVWRSVGVPSRQEYAEAFRATYCTMVRRCRLLEDISPPKLPTDATIENRWNAWIAWESGRRTAWSILVSETELSLHWNLPEPFAPNELTGKLPCSDRLWEAPSAVEWAQTGAG</sequence>
<feature type="region of interest" description="Disordered" evidence="6">
    <location>
        <begin position="77"/>
        <end position="190"/>
    </location>
</feature>
<dbReference type="OrthoDB" id="1405595at2759"/>
<dbReference type="GO" id="GO:0008270">
    <property type="term" value="F:zinc ion binding"/>
    <property type="evidence" value="ECO:0007669"/>
    <property type="project" value="InterPro"/>
</dbReference>
<dbReference type="RefSeq" id="XP_029742272.1">
    <property type="nucleotide sequence ID" value="XM_029880886.1"/>
</dbReference>
<evidence type="ECO:0000259" key="7">
    <source>
        <dbReference type="Pfam" id="PF04082"/>
    </source>
</evidence>
<evidence type="ECO:0000256" key="1">
    <source>
        <dbReference type="ARBA" id="ARBA00022723"/>
    </source>
</evidence>
<keyword evidence="4" id="KW-0804">Transcription</keyword>
<evidence type="ECO:0000256" key="5">
    <source>
        <dbReference type="ARBA" id="ARBA00023242"/>
    </source>
</evidence>
<dbReference type="Pfam" id="PF04082">
    <property type="entry name" value="Fungal_trans"/>
    <property type="match status" value="1"/>
</dbReference>
<comment type="caution">
    <text evidence="8">The sequence shown here is derived from an EMBL/GenBank/DDBJ whole genome shotgun (WGS) entry which is preliminary data.</text>
</comment>
<keyword evidence="1" id="KW-0479">Metal-binding</keyword>
<keyword evidence="3" id="KW-0805">Transcription regulation</keyword>
<reference evidence="8 9" key="1">
    <citation type="submission" date="2019-05" db="EMBL/GenBank/DDBJ databases">
        <title>Sporisorium graminicola CBS 10092 draft sequencing and annotation.</title>
        <authorList>
            <person name="Solano-Gonzalez S."/>
            <person name="Caddick M.X."/>
            <person name="Darby A."/>
        </authorList>
    </citation>
    <scope>NUCLEOTIDE SEQUENCE [LARGE SCALE GENOMIC DNA]</scope>
    <source>
        <strain evidence="8 9">CBS 10092</strain>
    </source>
</reference>
<evidence type="ECO:0000313" key="8">
    <source>
        <dbReference type="EMBL" id="TKY90287.1"/>
    </source>
</evidence>
<feature type="compositionally biased region" description="Low complexity" evidence="6">
    <location>
        <begin position="180"/>
        <end position="190"/>
    </location>
</feature>
<feature type="compositionally biased region" description="Basic and acidic residues" evidence="6">
    <location>
        <begin position="149"/>
        <end position="160"/>
    </location>
</feature>
<keyword evidence="5" id="KW-0539">Nucleus</keyword>
<dbReference type="GO" id="GO:0006351">
    <property type="term" value="P:DNA-templated transcription"/>
    <property type="evidence" value="ECO:0007669"/>
    <property type="project" value="InterPro"/>
</dbReference>
<feature type="domain" description="Xylanolytic transcriptional activator regulatory" evidence="7">
    <location>
        <begin position="272"/>
        <end position="466"/>
    </location>
</feature>
<dbReference type="CDD" id="cd12148">
    <property type="entry name" value="fungal_TF_MHR"/>
    <property type="match status" value="1"/>
</dbReference>
<keyword evidence="2" id="KW-0862">Zinc</keyword>
<evidence type="ECO:0000256" key="4">
    <source>
        <dbReference type="ARBA" id="ARBA00023163"/>
    </source>
</evidence>
<keyword evidence="9" id="KW-1185">Reference proteome</keyword>
<evidence type="ECO:0000313" key="9">
    <source>
        <dbReference type="Proteomes" id="UP000306050"/>
    </source>
</evidence>
<feature type="region of interest" description="Disordered" evidence="6">
    <location>
        <begin position="16"/>
        <end position="48"/>
    </location>
</feature>
<dbReference type="Proteomes" id="UP000306050">
    <property type="component" value="Chromosome SGRAM_1"/>
</dbReference>
<name>A0A4U7L0T6_9BASI</name>
<dbReference type="InterPro" id="IPR007219">
    <property type="entry name" value="XnlR_reg_dom"/>
</dbReference>
<dbReference type="GeneID" id="40723180"/>
<dbReference type="PANTHER" id="PTHR47660:SF2">
    <property type="entry name" value="TRANSCRIPTION FACTOR WITH C2H2 AND ZN(2)-CYS(6) DNA BINDING DOMAIN (EUROFUNG)"/>
    <property type="match status" value="1"/>
</dbReference>
<accession>A0A4U7L0T6</accession>